<evidence type="ECO:0000313" key="5">
    <source>
        <dbReference type="Proteomes" id="UP000009236"/>
    </source>
</evidence>
<evidence type="ECO:0000256" key="2">
    <source>
        <dbReference type="SAM" id="Phobius"/>
    </source>
</evidence>
<proteinExistence type="predicted"/>
<dbReference type="InterPro" id="IPR025403">
    <property type="entry name" value="TgpA-like_C"/>
</dbReference>
<feature type="region of interest" description="Disordered" evidence="1">
    <location>
        <begin position="203"/>
        <end position="222"/>
    </location>
</feature>
<keyword evidence="2" id="KW-0812">Transmembrane</keyword>
<protein>
    <recommendedName>
        <fullName evidence="3">Protein-glutamine gamma-glutamyltransferase-like C-terminal domain-containing protein</fullName>
    </recommendedName>
</protein>
<dbReference type="STRING" id="743718.Isova_2360"/>
<evidence type="ECO:0000256" key="1">
    <source>
        <dbReference type="SAM" id="MobiDB-lite"/>
    </source>
</evidence>
<name>F6FRL9_ISOV2</name>
<sequence>MPGVVLDVPVDPDRETARRWLQEELSRPEYSTEPSLLERLVAWLTSLFEDVRVPDVPGWQLALVTVLVVAAVVLVGWWVAGPVRLARRGARESAVVLEDDTRTAAELRAAADAAAARGDWSTAVLERFRAVVRALEERVVLTEQPGRTAREAADAAAARLPGVAADLHRAAALFDDVRYGELPARAQDDAFLRTLDARAAAERPAGTAVDGDAPAHHLAGAP</sequence>
<gene>
    <name evidence="4" type="ordered locus">Isova_2360</name>
</gene>
<evidence type="ECO:0000259" key="3">
    <source>
        <dbReference type="Pfam" id="PF13559"/>
    </source>
</evidence>
<reference evidence="4 5" key="1">
    <citation type="submission" date="2011-05" db="EMBL/GenBank/DDBJ databases">
        <title>Complete sequence of Isoptericola variabilis 225.</title>
        <authorList>
            <consortium name="US DOE Joint Genome Institute"/>
            <person name="Lucas S."/>
            <person name="Han J."/>
            <person name="Lapidus A."/>
            <person name="Cheng J.-F."/>
            <person name="Goodwin L."/>
            <person name="Pitluck S."/>
            <person name="Peters L."/>
            <person name="Mikhailova N."/>
            <person name="Zeytun A."/>
            <person name="Han C."/>
            <person name="Tapia R."/>
            <person name="Land M."/>
            <person name="Hauser L."/>
            <person name="Kyrpides N."/>
            <person name="Ivanova N."/>
            <person name="Pagani I."/>
            <person name="Siebers A."/>
            <person name="Allgaier M."/>
            <person name="Thelen M."/>
            <person name="Hugenholtz P."/>
            <person name="Gladden J."/>
            <person name="Woyke T."/>
        </authorList>
    </citation>
    <scope>NUCLEOTIDE SEQUENCE [LARGE SCALE GENOMIC DNA]</scope>
    <source>
        <strain evidence="5">225</strain>
    </source>
</reference>
<dbReference type="eggNOG" id="ENOG5032SSX">
    <property type="taxonomic scope" value="Bacteria"/>
</dbReference>
<dbReference type="KEGG" id="iva:Isova_2360"/>
<feature type="domain" description="Protein-glutamine gamma-glutamyltransferase-like C-terminal" evidence="3">
    <location>
        <begin position="127"/>
        <end position="195"/>
    </location>
</feature>
<accession>F6FRL9</accession>
<dbReference type="Proteomes" id="UP000009236">
    <property type="component" value="Chromosome"/>
</dbReference>
<keyword evidence="2" id="KW-1133">Transmembrane helix</keyword>
<dbReference type="AlphaFoldDB" id="F6FRL9"/>
<dbReference type="Pfam" id="PF13559">
    <property type="entry name" value="DUF4129"/>
    <property type="match status" value="1"/>
</dbReference>
<evidence type="ECO:0000313" key="4">
    <source>
        <dbReference type="EMBL" id="AEG45077.1"/>
    </source>
</evidence>
<dbReference type="EMBL" id="CP002810">
    <property type="protein sequence ID" value="AEG45077.1"/>
    <property type="molecule type" value="Genomic_DNA"/>
</dbReference>
<keyword evidence="5" id="KW-1185">Reference proteome</keyword>
<feature type="transmembrane region" description="Helical" evidence="2">
    <location>
        <begin position="59"/>
        <end position="80"/>
    </location>
</feature>
<keyword evidence="2" id="KW-0472">Membrane</keyword>
<dbReference type="HOGENOM" id="CLU_097507_0_0_11"/>
<dbReference type="RefSeq" id="WP_013839468.1">
    <property type="nucleotide sequence ID" value="NC_015588.1"/>
</dbReference>
<organism evidence="5">
    <name type="scientific">Isoptericola variabilis (strain 225)</name>
    <dbReference type="NCBI Taxonomy" id="743718"/>
    <lineage>
        <taxon>Bacteria</taxon>
        <taxon>Bacillati</taxon>
        <taxon>Actinomycetota</taxon>
        <taxon>Actinomycetes</taxon>
        <taxon>Micrococcales</taxon>
        <taxon>Promicromonosporaceae</taxon>
        <taxon>Isoptericola</taxon>
    </lineage>
</organism>